<dbReference type="InterPro" id="IPR000700">
    <property type="entry name" value="PAS-assoc_C"/>
</dbReference>
<accession>A0A3L7K371</accession>
<dbReference type="InterPro" id="IPR035965">
    <property type="entry name" value="PAS-like_dom_sf"/>
</dbReference>
<dbReference type="PROSITE" id="PS50883">
    <property type="entry name" value="EAL"/>
    <property type="match status" value="1"/>
</dbReference>
<dbReference type="InterPro" id="IPR035919">
    <property type="entry name" value="EAL_sf"/>
</dbReference>
<evidence type="ECO:0000256" key="4">
    <source>
        <dbReference type="ARBA" id="ARBA00022679"/>
    </source>
</evidence>
<evidence type="ECO:0000256" key="1">
    <source>
        <dbReference type="ARBA" id="ARBA00000085"/>
    </source>
</evidence>
<dbReference type="InterPro" id="IPR029787">
    <property type="entry name" value="Nucleotide_cyclase"/>
</dbReference>
<evidence type="ECO:0000256" key="9">
    <source>
        <dbReference type="SAM" id="Phobius"/>
    </source>
</evidence>
<dbReference type="PROSITE" id="PS50109">
    <property type="entry name" value="HIS_KIN"/>
    <property type="match status" value="1"/>
</dbReference>
<dbReference type="CDD" id="cd00130">
    <property type="entry name" value="PAS"/>
    <property type="match status" value="3"/>
</dbReference>
<dbReference type="CDD" id="cd01949">
    <property type="entry name" value="GGDEF"/>
    <property type="match status" value="1"/>
</dbReference>
<evidence type="ECO:0000256" key="2">
    <source>
        <dbReference type="ARBA" id="ARBA00012438"/>
    </source>
</evidence>
<reference evidence="15 16" key="1">
    <citation type="submission" date="2018-10" db="EMBL/GenBank/DDBJ databases">
        <title>Falsibacillus sp. genome draft.</title>
        <authorList>
            <person name="Shi S."/>
        </authorList>
    </citation>
    <scope>NUCLEOTIDE SEQUENCE [LARGE SCALE GENOMIC DNA]</scope>
    <source>
        <strain evidence="15 16">GY 10110</strain>
    </source>
</reference>
<gene>
    <name evidence="15" type="ORF">D9X91_06540</name>
</gene>
<dbReference type="InterPro" id="IPR052155">
    <property type="entry name" value="Biofilm_reg_signaling"/>
</dbReference>
<feature type="domain" description="PAS" evidence="11">
    <location>
        <begin position="874"/>
        <end position="944"/>
    </location>
</feature>
<dbReference type="SUPFAM" id="SSF55874">
    <property type="entry name" value="ATPase domain of HSP90 chaperone/DNA topoisomerase II/histidine kinase"/>
    <property type="match status" value="1"/>
</dbReference>
<feature type="domain" description="PAC" evidence="12">
    <location>
        <begin position="947"/>
        <end position="999"/>
    </location>
</feature>
<keyword evidence="7" id="KW-0067">ATP-binding</keyword>
<dbReference type="CDD" id="cd01948">
    <property type="entry name" value="EAL"/>
    <property type="match status" value="1"/>
</dbReference>
<dbReference type="PROSITE" id="PS50887">
    <property type="entry name" value="GGDEF"/>
    <property type="match status" value="1"/>
</dbReference>
<dbReference type="InterPro" id="IPR013656">
    <property type="entry name" value="PAS_4"/>
</dbReference>
<dbReference type="PROSITE" id="PS50113">
    <property type="entry name" value="PAC"/>
    <property type="match status" value="2"/>
</dbReference>
<dbReference type="EC" id="2.7.13.3" evidence="2"/>
<dbReference type="Pfam" id="PF08448">
    <property type="entry name" value="PAS_4"/>
    <property type="match status" value="2"/>
</dbReference>
<dbReference type="InterPro" id="IPR001633">
    <property type="entry name" value="EAL_dom"/>
</dbReference>
<dbReference type="SUPFAM" id="SSF47384">
    <property type="entry name" value="Homodimeric domain of signal transducing histidine kinase"/>
    <property type="match status" value="1"/>
</dbReference>
<dbReference type="SMART" id="SM00388">
    <property type="entry name" value="HisKA"/>
    <property type="match status" value="1"/>
</dbReference>
<evidence type="ECO:0000313" key="15">
    <source>
        <dbReference type="EMBL" id="RLQ96754.1"/>
    </source>
</evidence>
<dbReference type="PROSITE" id="PS50112">
    <property type="entry name" value="PAS"/>
    <property type="match status" value="3"/>
</dbReference>
<dbReference type="Proteomes" id="UP000276770">
    <property type="component" value="Unassembled WGS sequence"/>
</dbReference>
<dbReference type="InterPro" id="IPR004358">
    <property type="entry name" value="Sig_transdc_His_kin-like_C"/>
</dbReference>
<dbReference type="GO" id="GO:0000155">
    <property type="term" value="F:phosphorelay sensor kinase activity"/>
    <property type="evidence" value="ECO:0007669"/>
    <property type="project" value="InterPro"/>
</dbReference>
<dbReference type="InterPro" id="IPR036890">
    <property type="entry name" value="HATPase_C_sf"/>
</dbReference>
<dbReference type="PANTHER" id="PTHR44757">
    <property type="entry name" value="DIGUANYLATE CYCLASE DGCP"/>
    <property type="match status" value="1"/>
</dbReference>
<keyword evidence="3" id="KW-0597">Phosphoprotein</keyword>
<dbReference type="OrthoDB" id="9759607at2"/>
<evidence type="ECO:0000259" key="12">
    <source>
        <dbReference type="PROSITE" id="PS50113"/>
    </source>
</evidence>
<keyword evidence="5" id="KW-0547">Nucleotide-binding</keyword>
<evidence type="ECO:0000259" key="14">
    <source>
        <dbReference type="PROSITE" id="PS50887"/>
    </source>
</evidence>
<dbReference type="InterPro" id="IPR043128">
    <property type="entry name" value="Rev_trsase/Diguanyl_cyclase"/>
</dbReference>
<dbReference type="SMART" id="SM00267">
    <property type="entry name" value="GGDEF"/>
    <property type="match status" value="1"/>
</dbReference>
<dbReference type="Gene3D" id="3.20.20.450">
    <property type="entry name" value="EAL domain"/>
    <property type="match status" value="1"/>
</dbReference>
<dbReference type="Gene3D" id="3.30.565.10">
    <property type="entry name" value="Histidine kinase-like ATPase, C-terminal domain"/>
    <property type="match status" value="1"/>
</dbReference>
<keyword evidence="6" id="KW-0418">Kinase</keyword>
<keyword evidence="9" id="KW-0472">Membrane</keyword>
<dbReference type="NCBIfam" id="TIGR00254">
    <property type="entry name" value="GGDEF"/>
    <property type="match status" value="1"/>
</dbReference>
<comment type="caution">
    <text evidence="15">The sequence shown here is derived from an EMBL/GenBank/DDBJ whole genome shotgun (WGS) entry which is preliminary data.</text>
</comment>
<dbReference type="Gene3D" id="3.30.450.20">
    <property type="entry name" value="PAS domain"/>
    <property type="match status" value="4"/>
</dbReference>
<dbReference type="SMART" id="SM00387">
    <property type="entry name" value="HATPase_c"/>
    <property type="match status" value="1"/>
</dbReference>
<dbReference type="Pfam" id="PF13426">
    <property type="entry name" value="PAS_9"/>
    <property type="match status" value="2"/>
</dbReference>
<dbReference type="Gene3D" id="1.10.287.130">
    <property type="match status" value="1"/>
</dbReference>
<dbReference type="Pfam" id="PF00990">
    <property type="entry name" value="GGDEF"/>
    <property type="match status" value="1"/>
</dbReference>
<evidence type="ECO:0000313" key="16">
    <source>
        <dbReference type="Proteomes" id="UP000276770"/>
    </source>
</evidence>
<keyword evidence="4" id="KW-0808">Transferase</keyword>
<comment type="catalytic activity">
    <reaction evidence="1">
        <text>ATP + protein L-histidine = ADP + protein N-phospho-L-histidine.</text>
        <dbReference type="EC" id="2.7.13.3"/>
    </reaction>
</comment>
<feature type="domain" description="GGDEF" evidence="14">
    <location>
        <begin position="332"/>
        <end position="464"/>
    </location>
</feature>
<dbReference type="InterPro" id="IPR001610">
    <property type="entry name" value="PAC"/>
</dbReference>
<feature type="transmembrane region" description="Helical" evidence="9">
    <location>
        <begin position="12"/>
        <end position="33"/>
    </location>
</feature>
<proteinExistence type="predicted"/>
<name>A0A3L7K371_9BACI</name>
<feature type="domain" description="PAS" evidence="11">
    <location>
        <begin position="62"/>
        <end position="125"/>
    </location>
</feature>
<dbReference type="SMART" id="SM00086">
    <property type="entry name" value="PAC"/>
    <property type="match status" value="3"/>
</dbReference>
<feature type="domain" description="Histidine kinase" evidence="10">
    <location>
        <begin position="1012"/>
        <end position="1215"/>
    </location>
</feature>
<organism evidence="15 16">
    <name type="scientific">Falsibacillus albus</name>
    <dbReference type="NCBI Taxonomy" id="2478915"/>
    <lineage>
        <taxon>Bacteria</taxon>
        <taxon>Bacillati</taxon>
        <taxon>Bacillota</taxon>
        <taxon>Bacilli</taxon>
        <taxon>Bacillales</taxon>
        <taxon>Bacillaceae</taxon>
        <taxon>Falsibacillus</taxon>
    </lineage>
</organism>
<dbReference type="Pfam" id="PF00512">
    <property type="entry name" value="HisKA"/>
    <property type="match status" value="1"/>
</dbReference>
<dbReference type="PANTHER" id="PTHR44757:SF2">
    <property type="entry name" value="BIOFILM ARCHITECTURE MAINTENANCE PROTEIN MBAA"/>
    <property type="match status" value="1"/>
</dbReference>
<dbReference type="RefSeq" id="WP_121679775.1">
    <property type="nucleotide sequence ID" value="NZ_RCVZ01000003.1"/>
</dbReference>
<sequence>MQGMFFQHLDPMLLTLAIAVCFVIGTLIVLFIYRSTHSGRNSINLSFHEKLGANPPHHSGSLADLTPNAIVVYQHGKLVYANPAAVAGLGASIMEEVLHKSLSDFTHPKDYQKFKSLKEKVSGKSDKVQFDMNITALSGRELFIEGTIAQIDYADDRAYLIIARDITEKMQLQKTLVENKQKYKSLFEYNTDAVYSIDINGTFTSVNNACETISGFSREELLAKSFTEVIKEECIDRCVQAFKNSLNGKVDQLEAVIIGKNGQEVILDVTSLPIVVDGQIIGIYGIGKDITEQKEAEHYIAHMAFHDSLTGLPNRRMLVKLMLQILKQDEQAKMTICSIDLDRFKVINDTMGHSIGDLLLLHVSERLKKCLSENDQVFRLGGDEFVVMLMDSDRAGISAMAQKLMEALNKPFKVEEYDVYTSPSIGISTYPEDGDTVEALLKHADFAMHHAKKEGKNTYRYYSAIEKNEYLNPMKLEMDLHKAVERNEFVLHYQPKINLKSRKIEGVEALVRWNHPKLGLLHPASFISIAEETGLILPIGKWVLDNACQANKAWHDQGYSHIVISINISARQFSQTKIVEMVKEALKESGLEPKFLEMEITESMTSCMNRAVKVLKELKELGILISVDDFGTGFSSLNYLKELPVDSLKIDRSFVRDLQTNPRNETIVKTIISMAHNLGLQVIAEGIESREQLLFLQQHLCDCGQGYFFSGPMSGDDWILKTCEIEQKMIDKGLSQDLNERKWYEETLRLARLELQETVRMQQGMTFKFKKENGRFLHTLCDGELLYRLGLTPEMVIGKELYDFMPHQMTQEKLEPYERAWQGEEDVTYEGEVNGVNYFAALSPIWRNGKVVEVIASCVDITERKNIEKALIKSEEKYRLIAENMTDMIAMVDGSGKIVYASPSHEVVLGISPGEMEGECAFDRVHPGDMDNVINTFNEIIQAKESRQAEYHYHHPAGNWLLIEATGIPILDENEELINIVTVSRDITDKRRAEELLWKSEKLSVVGELAAGVAHEIRNPITSIKGFVQLFQQGLVKDEYFDVILDEFDRLEEIIKEFLTLAKPQAVELKETDMHVLLGTLGKIIESEALLKNVDIEFYEYASNPRVLCDSNQIKQVFINLLKNSIDAMPDGGTIQITTFHDKGELVISVKDTGIGISKERIDRLGEPFYSNKEKGTGLGLMVSFRIIKEHNGTIQIKSELNKGTTVEIRLPVHKKQTVGSQSLVHFQ</sequence>
<dbReference type="InterPro" id="IPR000160">
    <property type="entry name" value="GGDEF_dom"/>
</dbReference>
<evidence type="ECO:0000256" key="3">
    <source>
        <dbReference type="ARBA" id="ARBA00022553"/>
    </source>
</evidence>
<evidence type="ECO:0000256" key="5">
    <source>
        <dbReference type="ARBA" id="ARBA00022741"/>
    </source>
</evidence>
<keyword evidence="9" id="KW-0812">Transmembrane</keyword>
<dbReference type="InterPro" id="IPR036097">
    <property type="entry name" value="HisK_dim/P_sf"/>
</dbReference>
<evidence type="ECO:0000256" key="6">
    <source>
        <dbReference type="ARBA" id="ARBA00022777"/>
    </source>
</evidence>
<evidence type="ECO:0000256" key="7">
    <source>
        <dbReference type="ARBA" id="ARBA00022840"/>
    </source>
</evidence>
<evidence type="ECO:0000259" key="11">
    <source>
        <dbReference type="PROSITE" id="PS50112"/>
    </source>
</evidence>
<dbReference type="Pfam" id="PF02518">
    <property type="entry name" value="HATPase_c"/>
    <property type="match status" value="1"/>
</dbReference>
<dbReference type="SUPFAM" id="SSF55073">
    <property type="entry name" value="Nucleotide cyclase"/>
    <property type="match status" value="1"/>
</dbReference>
<protein>
    <recommendedName>
        <fullName evidence="2">histidine kinase</fullName>
        <ecNumber evidence="2">2.7.13.3</ecNumber>
    </recommendedName>
</protein>
<keyword evidence="8" id="KW-0902">Two-component regulatory system</keyword>
<dbReference type="AlphaFoldDB" id="A0A3L7K371"/>
<dbReference type="PRINTS" id="PR00344">
    <property type="entry name" value="BCTRLSENSOR"/>
</dbReference>
<dbReference type="SMART" id="SM00091">
    <property type="entry name" value="PAS"/>
    <property type="match status" value="3"/>
</dbReference>
<keyword evidence="16" id="KW-1185">Reference proteome</keyword>
<keyword evidence="9" id="KW-1133">Transmembrane helix</keyword>
<evidence type="ECO:0000259" key="13">
    <source>
        <dbReference type="PROSITE" id="PS50883"/>
    </source>
</evidence>
<feature type="domain" description="PAS" evidence="11">
    <location>
        <begin position="179"/>
        <end position="249"/>
    </location>
</feature>
<feature type="domain" description="EAL" evidence="13">
    <location>
        <begin position="473"/>
        <end position="726"/>
    </location>
</feature>
<dbReference type="SUPFAM" id="SSF55785">
    <property type="entry name" value="PYP-like sensor domain (PAS domain)"/>
    <property type="match status" value="4"/>
</dbReference>
<dbReference type="FunFam" id="3.20.20.450:FF:000001">
    <property type="entry name" value="Cyclic di-GMP phosphodiesterase yahA"/>
    <property type="match status" value="1"/>
</dbReference>
<dbReference type="EMBL" id="RCVZ01000003">
    <property type="protein sequence ID" value="RLQ96754.1"/>
    <property type="molecule type" value="Genomic_DNA"/>
</dbReference>
<dbReference type="Pfam" id="PF00563">
    <property type="entry name" value="EAL"/>
    <property type="match status" value="1"/>
</dbReference>
<evidence type="ECO:0000256" key="8">
    <source>
        <dbReference type="ARBA" id="ARBA00023012"/>
    </source>
</evidence>
<dbReference type="Gene3D" id="3.30.70.270">
    <property type="match status" value="1"/>
</dbReference>
<dbReference type="InterPro" id="IPR005467">
    <property type="entry name" value="His_kinase_dom"/>
</dbReference>
<dbReference type="GO" id="GO:0005524">
    <property type="term" value="F:ATP binding"/>
    <property type="evidence" value="ECO:0007669"/>
    <property type="project" value="UniProtKB-KW"/>
</dbReference>
<dbReference type="SMART" id="SM00052">
    <property type="entry name" value="EAL"/>
    <property type="match status" value="1"/>
</dbReference>
<dbReference type="InterPro" id="IPR003594">
    <property type="entry name" value="HATPase_dom"/>
</dbReference>
<dbReference type="SUPFAM" id="SSF141868">
    <property type="entry name" value="EAL domain-like"/>
    <property type="match status" value="1"/>
</dbReference>
<dbReference type="NCBIfam" id="TIGR00229">
    <property type="entry name" value="sensory_box"/>
    <property type="match status" value="4"/>
</dbReference>
<evidence type="ECO:0000259" key="10">
    <source>
        <dbReference type="PROSITE" id="PS50109"/>
    </source>
</evidence>
<dbReference type="CDD" id="cd00082">
    <property type="entry name" value="HisKA"/>
    <property type="match status" value="1"/>
</dbReference>
<dbReference type="InterPro" id="IPR000014">
    <property type="entry name" value="PAS"/>
</dbReference>
<dbReference type="InterPro" id="IPR003661">
    <property type="entry name" value="HisK_dim/P_dom"/>
</dbReference>
<feature type="domain" description="PAC" evidence="12">
    <location>
        <begin position="251"/>
        <end position="302"/>
    </location>
</feature>